<name>A0ABQ7EAC9_BRACR</name>
<evidence type="ECO:0000313" key="2">
    <source>
        <dbReference type="EMBL" id="KAF3594168.1"/>
    </source>
</evidence>
<evidence type="ECO:0000256" key="1">
    <source>
        <dbReference type="SAM" id="MobiDB-lite"/>
    </source>
</evidence>
<reference evidence="2 3" key="1">
    <citation type="journal article" date="2020" name="BMC Genomics">
        <title>Intraspecific diversification of the crop wild relative Brassica cretica Lam. using demographic model selection.</title>
        <authorList>
            <person name="Kioukis A."/>
            <person name="Michalopoulou V.A."/>
            <person name="Briers L."/>
            <person name="Pirintsos S."/>
            <person name="Studholme D.J."/>
            <person name="Pavlidis P."/>
            <person name="Sarris P.F."/>
        </authorList>
    </citation>
    <scope>NUCLEOTIDE SEQUENCE [LARGE SCALE GENOMIC DNA]</scope>
    <source>
        <strain evidence="3">cv. PFS-1207/04</strain>
    </source>
</reference>
<proteinExistence type="predicted"/>
<feature type="region of interest" description="Disordered" evidence="1">
    <location>
        <begin position="1"/>
        <end position="33"/>
    </location>
</feature>
<sequence length="54" mass="6172">MDKFECDDRNTDKPSSVTTQRPNMRTARSLRSDRARAKLGHYVATEHECGLFAT</sequence>
<organism evidence="2 3">
    <name type="scientific">Brassica cretica</name>
    <name type="common">Mustard</name>
    <dbReference type="NCBI Taxonomy" id="69181"/>
    <lineage>
        <taxon>Eukaryota</taxon>
        <taxon>Viridiplantae</taxon>
        <taxon>Streptophyta</taxon>
        <taxon>Embryophyta</taxon>
        <taxon>Tracheophyta</taxon>
        <taxon>Spermatophyta</taxon>
        <taxon>Magnoliopsida</taxon>
        <taxon>eudicotyledons</taxon>
        <taxon>Gunneridae</taxon>
        <taxon>Pentapetalae</taxon>
        <taxon>rosids</taxon>
        <taxon>malvids</taxon>
        <taxon>Brassicales</taxon>
        <taxon>Brassicaceae</taxon>
        <taxon>Brassiceae</taxon>
        <taxon>Brassica</taxon>
    </lineage>
</organism>
<dbReference type="Proteomes" id="UP000266723">
    <property type="component" value="Unassembled WGS sequence"/>
</dbReference>
<evidence type="ECO:0000313" key="3">
    <source>
        <dbReference type="Proteomes" id="UP000266723"/>
    </source>
</evidence>
<protein>
    <submittedName>
        <fullName evidence="2">Uncharacterized protein</fullName>
    </submittedName>
</protein>
<keyword evidence="3" id="KW-1185">Reference proteome</keyword>
<dbReference type="EMBL" id="QGKV02000299">
    <property type="protein sequence ID" value="KAF3594168.1"/>
    <property type="molecule type" value="Genomic_DNA"/>
</dbReference>
<gene>
    <name evidence="2" type="ORF">DY000_02022269</name>
</gene>
<accession>A0ABQ7EAC9</accession>
<comment type="caution">
    <text evidence="2">The sequence shown here is derived from an EMBL/GenBank/DDBJ whole genome shotgun (WGS) entry which is preliminary data.</text>
</comment>
<feature type="compositionally biased region" description="Polar residues" evidence="1">
    <location>
        <begin position="13"/>
        <end position="23"/>
    </location>
</feature>
<feature type="compositionally biased region" description="Basic and acidic residues" evidence="1">
    <location>
        <begin position="1"/>
        <end position="12"/>
    </location>
</feature>